<dbReference type="SUPFAM" id="SSF69635">
    <property type="entry name" value="Type III secretory system chaperone-like"/>
    <property type="match status" value="1"/>
</dbReference>
<sequence length="167" mass="18019">MKDANHALDILGRKLGLASLGFDDQGLVGLSLAEGVTFHLTRIDDAELEVSTPIQCLDFPDAALLRAMVEGHYLGAAVGAGRLAVDPDSDRVILCERWVIADMEAPVLERRFEDFAANAVFLMSEGGEALLERAETIRLENLPAGGDFAPDDMQEGEDGDPPIVMRL</sequence>
<dbReference type="AlphaFoldDB" id="A0A6M1TUS6"/>
<dbReference type="RefSeq" id="WP_165051417.1">
    <property type="nucleotide sequence ID" value="NZ_JAALFE010000014.1"/>
</dbReference>
<dbReference type="Gene3D" id="3.30.1460.10">
    <property type="match status" value="1"/>
</dbReference>
<reference evidence="2 3" key="1">
    <citation type="submission" date="2020-02" db="EMBL/GenBank/DDBJ databases">
        <title>Rhodobacter translucens sp. nov., a novel bacterium isolated from activated sludge.</title>
        <authorList>
            <person name="Liu J."/>
        </authorList>
    </citation>
    <scope>NUCLEOTIDE SEQUENCE [LARGE SCALE GENOMIC DNA]</scope>
    <source>
        <strain evidence="2 3">HX-7-19</strain>
    </source>
</reference>
<protein>
    <submittedName>
        <fullName evidence="2">Type III secretion system chaperone</fullName>
    </submittedName>
</protein>
<gene>
    <name evidence="2" type="ORF">G5V65_14560</name>
</gene>
<organism evidence="2 3">
    <name type="scientific">Paragemmobacter kunshanensis</name>
    <dbReference type="NCBI Taxonomy" id="2583234"/>
    <lineage>
        <taxon>Bacteria</taxon>
        <taxon>Pseudomonadati</taxon>
        <taxon>Pseudomonadota</taxon>
        <taxon>Alphaproteobacteria</taxon>
        <taxon>Rhodobacterales</taxon>
        <taxon>Paracoccaceae</taxon>
        <taxon>Paragemmobacter</taxon>
    </lineage>
</organism>
<proteinExistence type="predicted"/>
<feature type="compositionally biased region" description="Acidic residues" evidence="1">
    <location>
        <begin position="149"/>
        <end position="160"/>
    </location>
</feature>
<dbReference type="InterPro" id="IPR010261">
    <property type="entry name" value="Tir_chaperone"/>
</dbReference>
<dbReference type="CDD" id="cd16364">
    <property type="entry name" value="T3SC_I-like"/>
    <property type="match status" value="1"/>
</dbReference>
<name>A0A6M1TUS6_9RHOB</name>
<feature type="region of interest" description="Disordered" evidence="1">
    <location>
        <begin position="144"/>
        <end position="167"/>
    </location>
</feature>
<dbReference type="GO" id="GO:0030254">
    <property type="term" value="P:protein secretion by the type III secretion system"/>
    <property type="evidence" value="ECO:0007669"/>
    <property type="project" value="InterPro"/>
</dbReference>
<evidence type="ECO:0000313" key="3">
    <source>
        <dbReference type="Proteomes" id="UP000474758"/>
    </source>
</evidence>
<dbReference type="Pfam" id="PF05932">
    <property type="entry name" value="CesT"/>
    <property type="match status" value="1"/>
</dbReference>
<comment type="caution">
    <text evidence="2">The sequence shown here is derived from an EMBL/GenBank/DDBJ whole genome shotgun (WGS) entry which is preliminary data.</text>
</comment>
<dbReference type="EMBL" id="JAALFE010000014">
    <property type="protein sequence ID" value="NGQ92118.1"/>
    <property type="molecule type" value="Genomic_DNA"/>
</dbReference>
<dbReference type="Proteomes" id="UP000474758">
    <property type="component" value="Unassembled WGS sequence"/>
</dbReference>
<keyword evidence="3" id="KW-1185">Reference proteome</keyword>
<evidence type="ECO:0000256" key="1">
    <source>
        <dbReference type="SAM" id="MobiDB-lite"/>
    </source>
</evidence>
<evidence type="ECO:0000313" key="2">
    <source>
        <dbReference type="EMBL" id="NGQ92118.1"/>
    </source>
</evidence>
<accession>A0A6M1TUS6</accession>